<evidence type="ECO:0000313" key="10">
    <source>
        <dbReference type="Proteomes" id="UP000030759"/>
    </source>
</evidence>
<dbReference type="InterPro" id="IPR013087">
    <property type="entry name" value="Znf_C2H2_type"/>
</dbReference>
<dbReference type="FunFam" id="3.30.160.60:FF:001498">
    <property type="entry name" value="Zinc finger protein 404"/>
    <property type="match status" value="1"/>
</dbReference>
<dbReference type="EMBL" id="KE670957">
    <property type="protein sequence ID" value="ERE80739.1"/>
    <property type="molecule type" value="Genomic_DNA"/>
</dbReference>
<dbReference type="PROSITE" id="PS50157">
    <property type="entry name" value="ZINC_FINGER_C2H2_2"/>
    <property type="match status" value="1"/>
</dbReference>
<dbReference type="PANTHER" id="PTHR23235">
    <property type="entry name" value="KRUEPPEL-LIKE TRANSCRIPTION FACTOR"/>
    <property type="match status" value="1"/>
</dbReference>
<evidence type="ECO:0000256" key="7">
    <source>
        <dbReference type="PROSITE-ProRule" id="PRU00042"/>
    </source>
</evidence>
<reference evidence="10" key="1">
    <citation type="journal article" date="2013" name="Nat. Biotechnol.">
        <title>Chinese hamster genome sequenced from sorted chromosomes.</title>
        <authorList>
            <person name="Brinkrolf K."/>
            <person name="Rupp O."/>
            <person name="Laux H."/>
            <person name="Kollin F."/>
            <person name="Ernst W."/>
            <person name="Linke B."/>
            <person name="Kofler R."/>
            <person name="Romand S."/>
            <person name="Hesse F."/>
            <person name="Budach W.E."/>
            <person name="Galosy S."/>
            <person name="Muller D."/>
            <person name="Noll T."/>
            <person name="Wienberg J."/>
            <person name="Jostock T."/>
            <person name="Leonard M."/>
            <person name="Grillari J."/>
            <person name="Tauch A."/>
            <person name="Goesmann A."/>
            <person name="Helk B."/>
            <person name="Mott J.E."/>
            <person name="Puhler A."/>
            <person name="Borth N."/>
        </authorList>
    </citation>
    <scope>NUCLEOTIDE SEQUENCE [LARGE SCALE GENOMIC DNA]</scope>
    <source>
        <strain evidence="10">17A/GY</strain>
    </source>
</reference>
<proteinExistence type="predicted"/>
<gene>
    <name evidence="9" type="ORF">H671_3g8650</name>
</gene>
<evidence type="ECO:0000256" key="3">
    <source>
        <dbReference type="ARBA" id="ARBA00022737"/>
    </source>
</evidence>
<dbReference type="GO" id="GO:0008270">
    <property type="term" value="F:zinc ion binding"/>
    <property type="evidence" value="ECO:0007669"/>
    <property type="project" value="UniProtKB-KW"/>
</dbReference>
<dbReference type="SUPFAM" id="SSF57667">
    <property type="entry name" value="beta-beta-alpha zinc fingers"/>
    <property type="match status" value="1"/>
</dbReference>
<dbReference type="InterPro" id="IPR036236">
    <property type="entry name" value="Znf_C2H2_sf"/>
</dbReference>
<evidence type="ECO:0000313" key="9">
    <source>
        <dbReference type="EMBL" id="ERE80739.1"/>
    </source>
</evidence>
<comment type="subcellular location">
    <subcellularLocation>
        <location evidence="1">Nucleus</location>
    </subcellularLocation>
</comment>
<dbReference type="Proteomes" id="UP000030759">
    <property type="component" value="Unassembled WGS sequence"/>
</dbReference>
<dbReference type="GO" id="GO:0000981">
    <property type="term" value="F:DNA-binding transcription factor activity, RNA polymerase II-specific"/>
    <property type="evidence" value="ECO:0007669"/>
    <property type="project" value="TreeGrafter"/>
</dbReference>
<name>A0A061IBH1_CRIGR</name>
<organism evidence="9 10">
    <name type="scientific">Cricetulus griseus</name>
    <name type="common">Chinese hamster</name>
    <name type="synonym">Cricetulus barabensis griseus</name>
    <dbReference type="NCBI Taxonomy" id="10029"/>
    <lineage>
        <taxon>Eukaryota</taxon>
        <taxon>Metazoa</taxon>
        <taxon>Chordata</taxon>
        <taxon>Craniata</taxon>
        <taxon>Vertebrata</taxon>
        <taxon>Euteleostomi</taxon>
        <taxon>Mammalia</taxon>
        <taxon>Eutheria</taxon>
        <taxon>Euarchontoglires</taxon>
        <taxon>Glires</taxon>
        <taxon>Rodentia</taxon>
        <taxon>Myomorpha</taxon>
        <taxon>Muroidea</taxon>
        <taxon>Cricetidae</taxon>
        <taxon>Cricetinae</taxon>
        <taxon>Cricetulus</taxon>
    </lineage>
</organism>
<evidence type="ECO:0000256" key="6">
    <source>
        <dbReference type="ARBA" id="ARBA00023242"/>
    </source>
</evidence>
<evidence type="ECO:0000256" key="4">
    <source>
        <dbReference type="ARBA" id="ARBA00022771"/>
    </source>
</evidence>
<feature type="domain" description="C2H2-type" evidence="8">
    <location>
        <begin position="120"/>
        <end position="148"/>
    </location>
</feature>
<evidence type="ECO:0000256" key="2">
    <source>
        <dbReference type="ARBA" id="ARBA00022723"/>
    </source>
</evidence>
<keyword evidence="4 7" id="KW-0863">Zinc-finger</keyword>
<evidence type="ECO:0000259" key="8">
    <source>
        <dbReference type="PROSITE" id="PS50157"/>
    </source>
</evidence>
<dbReference type="PROSITE" id="PS00028">
    <property type="entry name" value="ZINC_FINGER_C2H2_1"/>
    <property type="match status" value="1"/>
</dbReference>
<protein>
    <submittedName>
        <fullName evidence="9">Zinc finger protein 22</fullName>
    </submittedName>
</protein>
<dbReference type="GO" id="GO:0005634">
    <property type="term" value="C:nucleus"/>
    <property type="evidence" value="ECO:0007669"/>
    <property type="project" value="UniProtKB-SubCell"/>
</dbReference>
<sequence>MILLSLRQPKADSKQGRNLHSYNDTKFLNAKLYPALDALSYLDDSKTLIKCSQAVVVNAFIPSTQRQTSLNSSAFTFFSHILALERPRSKRGERPYRFQCGESLSQTSQPIIAAFWDDDPACVPKCGKTFNQHSHFLTHQRTHTGEKPVHCRKCDKNF</sequence>
<keyword evidence="2" id="KW-0479">Metal-binding</keyword>
<dbReference type="Gene3D" id="3.30.160.60">
    <property type="entry name" value="Classic Zinc Finger"/>
    <property type="match status" value="1"/>
</dbReference>
<accession>A0A061IBH1</accession>
<evidence type="ECO:0000256" key="1">
    <source>
        <dbReference type="ARBA" id="ARBA00004123"/>
    </source>
</evidence>
<evidence type="ECO:0000256" key="5">
    <source>
        <dbReference type="ARBA" id="ARBA00022833"/>
    </source>
</evidence>
<keyword evidence="6" id="KW-0539">Nucleus</keyword>
<dbReference type="PANTHER" id="PTHR23235:SF142">
    <property type="entry name" value="ZINC FINGER PROTEIN 384"/>
    <property type="match status" value="1"/>
</dbReference>
<keyword evidence="3" id="KW-0677">Repeat</keyword>
<dbReference type="AlphaFoldDB" id="A0A061IBH1"/>
<keyword evidence="5" id="KW-0862">Zinc</keyword>
<dbReference type="GO" id="GO:0000978">
    <property type="term" value="F:RNA polymerase II cis-regulatory region sequence-specific DNA binding"/>
    <property type="evidence" value="ECO:0007669"/>
    <property type="project" value="TreeGrafter"/>
</dbReference>